<organism evidence="1 2">
    <name type="scientific">Phyllobacterium endophyticum</name>
    <dbReference type="NCBI Taxonomy" id="1149773"/>
    <lineage>
        <taxon>Bacteria</taxon>
        <taxon>Pseudomonadati</taxon>
        <taxon>Pseudomonadota</taxon>
        <taxon>Alphaproteobacteria</taxon>
        <taxon>Hyphomicrobiales</taxon>
        <taxon>Phyllobacteriaceae</taxon>
        <taxon>Phyllobacterium</taxon>
    </lineage>
</organism>
<dbReference type="Gene3D" id="2.60.120.620">
    <property type="entry name" value="q2cbj1_9rhob like domain"/>
    <property type="match status" value="1"/>
</dbReference>
<comment type="caution">
    <text evidence="1">The sequence shown here is derived from an EMBL/GenBank/DDBJ whole genome shotgun (WGS) entry which is preliminary data.</text>
</comment>
<keyword evidence="2" id="KW-1185">Reference proteome</keyword>
<accession>A0A2P7B0E6</accession>
<evidence type="ECO:0000313" key="1">
    <source>
        <dbReference type="EMBL" id="PSH59938.1"/>
    </source>
</evidence>
<dbReference type="SUPFAM" id="SSF51197">
    <property type="entry name" value="Clavaminate synthase-like"/>
    <property type="match status" value="1"/>
</dbReference>
<dbReference type="Proteomes" id="UP000241158">
    <property type="component" value="Unassembled WGS sequence"/>
</dbReference>
<dbReference type="AlphaFoldDB" id="A0A2P7B0E6"/>
<name>A0A2P7B0E6_9HYPH</name>
<proteinExistence type="predicted"/>
<sequence>MTDLQTNKSQTPSLEAIARTGGSLQRIAARLPTYWVDIKENPAWLPMFLLARTMPARKAHWLGARAVKRSANAAPSMFSGIDATSVADNLRKSGLFSGLVLPDAIHREIADFACKTPCFGNFDRRLEFLPGEHAEAEKKFNRSILSGHYFERVLECEAAVAVQRDPLLADIAADYLGGQAKLITTRIWWSFPTKAASAADKHLASQDKFHFDLDDWRMLKFFFYLTPVDEESGPHVYVEGSHMRRLLKHQLTLLVGHPADEVLGAYGAGNAVTLTGGAGLGFVEDPFGFHMGTVAKRSPRLMMEVGFGVSRPSRRRFHGEPVVR</sequence>
<evidence type="ECO:0000313" key="2">
    <source>
        <dbReference type="Proteomes" id="UP000241158"/>
    </source>
</evidence>
<protein>
    <recommendedName>
        <fullName evidence="3">Phytanoyl-CoA dioxygenase</fullName>
    </recommendedName>
</protein>
<dbReference type="RefSeq" id="WP_106715244.1">
    <property type="nucleotide sequence ID" value="NZ_JACHXT010000002.1"/>
</dbReference>
<evidence type="ECO:0008006" key="3">
    <source>
        <dbReference type="Google" id="ProtNLM"/>
    </source>
</evidence>
<dbReference type="OrthoDB" id="324927at2"/>
<reference evidence="2" key="1">
    <citation type="submission" date="2017-11" db="EMBL/GenBank/DDBJ databases">
        <authorList>
            <person name="Kuznetsova I."/>
            <person name="Sazanova A."/>
            <person name="Chirak E."/>
            <person name="Safronova V."/>
            <person name="Willems A."/>
        </authorList>
    </citation>
    <scope>NUCLEOTIDE SEQUENCE [LARGE SCALE GENOMIC DNA]</scope>
    <source>
        <strain evidence="2">PEPV15</strain>
    </source>
</reference>
<gene>
    <name evidence="1" type="ORF">CU100_04165</name>
</gene>
<dbReference type="EMBL" id="PGGN01000001">
    <property type="protein sequence ID" value="PSH59938.1"/>
    <property type="molecule type" value="Genomic_DNA"/>
</dbReference>